<evidence type="ECO:0000259" key="6">
    <source>
        <dbReference type="Pfam" id="PF25989"/>
    </source>
</evidence>
<evidence type="ECO:0000259" key="4">
    <source>
        <dbReference type="Pfam" id="PF25917"/>
    </source>
</evidence>
<dbReference type="RefSeq" id="WP_265282099.1">
    <property type="nucleotide sequence ID" value="NZ_QZCW01000002.1"/>
</dbReference>
<comment type="caution">
    <text evidence="7">The sequence shown here is derived from an EMBL/GenBank/DDBJ whole genome shotgun (WGS) entry which is preliminary data.</text>
</comment>
<name>A0ABT3KSU1_9BURK</name>
<evidence type="ECO:0000256" key="3">
    <source>
        <dbReference type="SAM" id="Phobius"/>
    </source>
</evidence>
<evidence type="ECO:0000313" key="7">
    <source>
        <dbReference type="EMBL" id="MCW5321389.1"/>
    </source>
</evidence>
<feature type="domain" description="Multidrug resistance protein MdtA-like barrel-sandwich hybrid" evidence="4">
    <location>
        <begin position="81"/>
        <end position="201"/>
    </location>
</feature>
<evidence type="ECO:0000256" key="1">
    <source>
        <dbReference type="ARBA" id="ARBA00009477"/>
    </source>
</evidence>
<dbReference type="EMBL" id="QZCW01000002">
    <property type="protein sequence ID" value="MCW5321389.1"/>
    <property type="molecule type" value="Genomic_DNA"/>
</dbReference>
<protein>
    <submittedName>
        <fullName evidence="7">Efflux RND transporter periplasmic adaptor subunit</fullName>
    </submittedName>
</protein>
<organism evidence="7 8">
    <name type="scientific">Verminephrobacter aporrectodeae subsp. tuberculatae</name>
    <dbReference type="NCBI Taxonomy" id="1110392"/>
    <lineage>
        <taxon>Bacteria</taxon>
        <taxon>Pseudomonadati</taxon>
        <taxon>Pseudomonadota</taxon>
        <taxon>Betaproteobacteria</taxon>
        <taxon>Burkholderiales</taxon>
        <taxon>Comamonadaceae</taxon>
        <taxon>Verminephrobacter</taxon>
    </lineage>
</organism>
<feature type="region of interest" description="Disordered" evidence="2">
    <location>
        <begin position="32"/>
        <end position="52"/>
    </location>
</feature>
<evidence type="ECO:0000313" key="8">
    <source>
        <dbReference type="Proteomes" id="UP001208935"/>
    </source>
</evidence>
<dbReference type="InterPro" id="IPR006143">
    <property type="entry name" value="RND_pump_MFP"/>
</dbReference>
<dbReference type="InterPro" id="IPR058625">
    <property type="entry name" value="MdtA-like_BSH"/>
</dbReference>
<gene>
    <name evidence="7" type="ORF">D5039_09600</name>
</gene>
<evidence type="ECO:0000259" key="5">
    <source>
        <dbReference type="Pfam" id="PF25954"/>
    </source>
</evidence>
<dbReference type="PANTHER" id="PTHR30469">
    <property type="entry name" value="MULTIDRUG RESISTANCE PROTEIN MDTA"/>
    <property type="match status" value="1"/>
</dbReference>
<keyword evidence="3" id="KW-0472">Membrane</keyword>
<feature type="domain" description="CusB-like beta-barrel" evidence="5">
    <location>
        <begin position="211"/>
        <end position="283"/>
    </location>
</feature>
<feature type="transmembrane region" description="Helical" evidence="3">
    <location>
        <begin position="7"/>
        <end position="25"/>
    </location>
</feature>
<dbReference type="Proteomes" id="UP001208935">
    <property type="component" value="Unassembled WGS sequence"/>
</dbReference>
<evidence type="ECO:0000256" key="2">
    <source>
        <dbReference type="SAM" id="MobiDB-lite"/>
    </source>
</evidence>
<sequence length="412" mass="44024">MASKSKYIVFAAIGIAAASGAAWWLQDPARPAPGLASAQPGRGAPPGGAGRPVPVEAVAVRQMALRDEAQAVGSLHSRQSVVLRPEVGGRITQLNFRDGQRVRRGQLLVQFDDQLPRAQVRQSQAELALAQANHQRSQELFAQRFISQRAMEESAANLEVAQAKLALAQATARRLQIVAPFDGVAGIRSVSVGDYLKDGADIVNVEDLDAVYVDFRLPERLQGKVRTGQSAQVVFDALPGVRYAAVVQAINPQIDADGRAIALRGCIDNRRLQLRPGMFARVTAVFSERSDAQVVPEEAIVPEGASPYVLKVVDGQEPGSRVARRVPVRLGLRASGWVQVLDGLNAGDRVITAGQQRIRKDGTPVQVQEPGVPKPPPGSELQDRTLASQLPGPDSCQSAGRPSRSEARDATG</sequence>
<dbReference type="InterPro" id="IPR058637">
    <property type="entry name" value="YknX-like_C"/>
</dbReference>
<dbReference type="Gene3D" id="2.40.50.100">
    <property type="match status" value="1"/>
</dbReference>
<dbReference type="Pfam" id="PF25917">
    <property type="entry name" value="BSH_RND"/>
    <property type="match status" value="1"/>
</dbReference>
<keyword evidence="8" id="KW-1185">Reference proteome</keyword>
<dbReference type="SUPFAM" id="SSF111369">
    <property type="entry name" value="HlyD-like secretion proteins"/>
    <property type="match status" value="1"/>
</dbReference>
<keyword evidence="3" id="KW-1133">Transmembrane helix</keyword>
<dbReference type="Pfam" id="PF25989">
    <property type="entry name" value="YknX_C"/>
    <property type="match status" value="1"/>
</dbReference>
<dbReference type="Gene3D" id="2.40.420.20">
    <property type="match status" value="1"/>
</dbReference>
<dbReference type="Gene3D" id="1.10.287.470">
    <property type="entry name" value="Helix hairpin bin"/>
    <property type="match status" value="1"/>
</dbReference>
<proteinExistence type="inferred from homology"/>
<dbReference type="NCBIfam" id="TIGR01730">
    <property type="entry name" value="RND_mfp"/>
    <property type="match status" value="1"/>
</dbReference>
<dbReference type="Gene3D" id="2.40.30.170">
    <property type="match status" value="1"/>
</dbReference>
<dbReference type="Pfam" id="PF25954">
    <property type="entry name" value="Beta-barrel_RND_2"/>
    <property type="match status" value="1"/>
</dbReference>
<feature type="compositionally biased region" description="Basic and acidic residues" evidence="2">
    <location>
        <begin position="403"/>
        <end position="412"/>
    </location>
</feature>
<dbReference type="PANTHER" id="PTHR30469:SF11">
    <property type="entry name" value="BLL4320 PROTEIN"/>
    <property type="match status" value="1"/>
</dbReference>
<accession>A0ABT3KSU1</accession>
<keyword evidence="3" id="KW-0812">Transmembrane</keyword>
<comment type="similarity">
    <text evidence="1">Belongs to the membrane fusion protein (MFP) (TC 8.A.1) family.</text>
</comment>
<feature type="region of interest" description="Disordered" evidence="2">
    <location>
        <begin position="361"/>
        <end position="412"/>
    </location>
</feature>
<dbReference type="InterPro" id="IPR058792">
    <property type="entry name" value="Beta-barrel_RND_2"/>
</dbReference>
<reference evidence="8" key="1">
    <citation type="submission" date="2023-07" db="EMBL/GenBank/DDBJ databases">
        <title>Verminephrobacter genomes.</title>
        <authorList>
            <person name="Lund M.B."/>
        </authorList>
    </citation>
    <scope>NUCLEOTIDE SEQUENCE [LARGE SCALE GENOMIC DNA]</scope>
    <source>
        <strain evidence="8">AtM5-05</strain>
    </source>
</reference>
<feature type="domain" description="YknX-like C-terminal permuted SH3-like" evidence="6">
    <location>
        <begin position="293"/>
        <end position="367"/>
    </location>
</feature>